<feature type="region of interest" description="Disordered" evidence="1">
    <location>
        <begin position="476"/>
        <end position="543"/>
    </location>
</feature>
<dbReference type="PANTHER" id="PTHR28108">
    <property type="entry name" value="SWR1-COMPLEX PROTEIN 3"/>
    <property type="match status" value="1"/>
</dbReference>
<gene>
    <name evidence="3" type="ORF">N656DRAFT_719378</name>
</gene>
<feature type="compositionally biased region" description="Low complexity" evidence="1">
    <location>
        <begin position="508"/>
        <end position="521"/>
    </location>
</feature>
<evidence type="ECO:0000259" key="2">
    <source>
        <dbReference type="Pfam" id="PF24707"/>
    </source>
</evidence>
<feature type="compositionally biased region" description="Pro residues" evidence="1">
    <location>
        <begin position="261"/>
        <end position="276"/>
    </location>
</feature>
<feature type="compositionally biased region" description="Low complexity" evidence="1">
    <location>
        <begin position="480"/>
        <end position="497"/>
    </location>
</feature>
<reference evidence="3" key="1">
    <citation type="journal article" date="2023" name="Mol. Phylogenet. Evol.">
        <title>Genome-scale phylogeny and comparative genomics of the fungal order Sordariales.</title>
        <authorList>
            <person name="Hensen N."/>
            <person name="Bonometti L."/>
            <person name="Westerberg I."/>
            <person name="Brannstrom I.O."/>
            <person name="Guillou S."/>
            <person name="Cros-Aarteil S."/>
            <person name="Calhoun S."/>
            <person name="Haridas S."/>
            <person name="Kuo A."/>
            <person name="Mondo S."/>
            <person name="Pangilinan J."/>
            <person name="Riley R."/>
            <person name="LaButti K."/>
            <person name="Andreopoulos B."/>
            <person name="Lipzen A."/>
            <person name="Chen C."/>
            <person name="Yan M."/>
            <person name="Daum C."/>
            <person name="Ng V."/>
            <person name="Clum A."/>
            <person name="Steindorff A."/>
            <person name="Ohm R.A."/>
            <person name="Martin F."/>
            <person name="Silar P."/>
            <person name="Natvig D.O."/>
            <person name="Lalanne C."/>
            <person name="Gautier V."/>
            <person name="Ament-Velasquez S.L."/>
            <person name="Kruys A."/>
            <person name="Hutchinson M.I."/>
            <person name="Powell A.J."/>
            <person name="Barry K."/>
            <person name="Miller A.N."/>
            <person name="Grigoriev I.V."/>
            <person name="Debuchy R."/>
            <person name="Gladieux P."/>
            <person name="Hiltunen Thoren M."/>
            <person name="Johannesson H."/>
        </authorList>
    </citation>
    <scope>NUCLEOTIDE SEQUENCE</scope>
    <source>
        <strain evidence="3">CBS 508.74</strain>
    </source>
</reference>
<name>A0AAN6T7A2_9PEZI</name>
<feature type="compositionally biased region" description="Low complexity" evidence="1">
    <location>
        <begin position="696"/>
        <end position="709"/>
    </location>
</feature>
<dbReference type="GeneID" id="89936486"/>
<organism evidence="3 4">
    <name type="scientific">Canariomyces notabilis</name>
    <dbReference type="NCBI Taxonomy" id="2074819"/>
    <lineage>
        <taxon>Eukaryota</taxon>
        <taxon>Fungi</taxon>
        <taxon>Dikarya</taxon>
        <taxon>Ascomycota</taxon>
        <taxon>Pezizomycotina</taxon>
        <taxon>Sordariomycetes</taxon>
        <taxon>Sordariomycetidae</taxon>
        <taxon>Sordariales</taxon>
        <taxon>Chaetomiaceae</taxon>
        <taxon>Canariomyces</taxon>
    </lineage>
</organism>
<dbReference type="EMBL" id="MU853369">
    <property type="protein sequence ID" value="KAK4107800.1"/>
    <property type="molecule type" value="Genomic_DNA"/>
</dbReference>
<accession>A0AAN6T7A2</accession>
<feature type="compositionally biased region" description="Basic and acidic residues" evidence="1">
    <location>
        <begin position="719"/>
        <end position="728"/>
    </location>
</feature>
<dbReference type="PANTHER" id="PTHR28108:SF1">
    <property type="entry name" value="SWR1-COMPLEX PROTEIN 3"/>
    <property type="match status" value="1"/>
</dbReference>
<evidence type="ECO:0000256" key="1">
    <source>
        <dbReference type="SAM" id="MobiDB-lite"/>
    </source>
</evidence>
<dbReference type="InterPro" id="IPR057558">
    <property type="entry name" value="Swc3_dom"/>
</dbReference>
<feature type="region of interest" description="Disordered" evidence="1">
    <location>
        <begin position="132"/>
        <end position="321"/>
    </location>
</feature>
<keyword evidence="4" id="KW-1185">Reference proteome</keyword>
<dbReference type="RefSeq" id="XP_064665370.1">
    <property type="nucleotide sequence ID" value="XM_064812361.1"/>
</dbReference>
<feature type="compositionally biased region" description="Basic and acidic residues" evidence="1">
    <location>
        <begin position="662"/>
        <end position="681"/>
    </location>
</feature>
<reference evidence="3" key="2">
    <citation type="submission" date="2023-05" db="EMBL/GenBank/DDBJ databases">
        <authorList>
            <consortium name="Lawrence Berkeley National Laboratory"/>
            <person name="Steindorff A."/>
            <person name="Hensen N."/>
            <person name="Bonometti L."/>
            <person name="Westerberg I."/>
            <person name="Brannstrom I.O."/>
            <person name="Guillou S."/>
            <person name="Cros-Aarteil S."/>
            <person name="Calhoun S."/>
            <person name="Haridas S."/>
            <person name="Kuo A."/>
            <person name="Mondo S."/>
            <person name="Pangilinan J."/>
            <person name="Riley R."/>
            <person name="Labutti K."/>
            <person name="Andreopoulos B."/>
            <person name="Lipzen A."/>
            <person name="Chen C."/>
            <person name="Yanf M."/>
            <person name="Daum C."/>
            <person name="Ng V."/>
            <person name="Clum A."/>
            <person name="Ohm R."/>
            <person name="Martin F."/>
            <person name="Silar P."/>
            <person name="Natvig D."/>
            <person name="Lalanne C."/>
            <person name="Gautier V."/>
            <person name="Ament-Velasquez S.L."/>
            <person name="Kruys A."/>
            <person name="Hutchinson M.I."/>
            <person name="Powell A.J."/>
            <person name="Barry K."/>
            <person name="Miller A.N."/>
            <person name="Grigoriev I.V."/>
            <person name="Debuchy R."/>
            <person name="Gladieux P."/>
            <person name="Thoren M.H."/>
            <person name="Johannesson H."/>
        </authorList>
    </citation>
    <scope>NUCLEOTIDE SEQUENCE</scope>
    <source>
        <strain evidence="3">CBS 508.74</strain>
    </source>
</reference>
<dbReference type="GO" id="GO:0140849">
    <property type="term" value="F:ATP-dependent H2AZ histone chaperone activity"/>
    <property type="evidence" value="ECO:0007669"/>
    <property type="project" value="InterPro"/>
</dbReference>
<dbReference type="Pfam" id="PF24707">
    <property type="entry name" value="Swc3"/>
    <property type="match status" value="1"/>
</dbReference>
<feature type="compositionally biased region" description="Polar residues" evidence="1">
    <location>
        <begin position="201"/>
        <end position="215"/>
    </location>
</feature>
<feature type="region of interest" description="Disordered" evidence="1">
    <location>
        <begin position="657"/>
        <end position="742"/>
    </location>
</feature>
<evidence type="ECO:0000313" key="4">
    <source>
        <dbReference type="Proteomes" id="UP001302812"/>
    </source>
</evidence>
<sequence>MEKKRKLPARAAARVEQAAKRRNTTPPQRSATPASAPEPEPTPVEEPPAPLPKSITAGKPLPTVDSPQPDDLSNKDYQSVTESEGIFEKYWSKPTKRKGVVHEEPNNPPKESMTKLGQVTITVEPHVFEATMFAVKDPKPPPPAPPASERPIIQYGPPNGVMPPPSTPKPITPSGSATPAPAPPQPQTQSQPLTETKPLTPVQSHTPTQTPTLRTAQLAVGQPTPDLTRSTPTLPAPVSRPPVASPRGMESVLSPVTPLVPQGPVPQPQPSRPIPSPSTTGLSGATVLSAPAPTKPAATFSHPPMNGAPTAPPANAPGKPAPGTDPIILTLAEKAGMDPQLRDLMKRVAQGEAAKHELERFQAIIDAITAESKRKGSTAGPSADRLLVDGRTVRYFADEVRTILDIVLSSNPKQTSANLQPPAGSDPLVVMLVKTALDDLRTRDMVRRIAENKPHFSDATDLQAILERLRANIVRDREQPQQQTQTPTQVPATASPAPFKPNNTPNGQAIPSSPSTAQQQQQPPPQQALRSKGPPPPPAKPDISAIVLEFAGGTGDRYLFPKFSLLEYVPVASGQQVIASFLLVRKGSKAEYPMADPELDYYQPVTIRLFTHTGRHLEHLARVVAPREEVLRYMDDVMSKMTRAEYVLLAMRLPRSEASATGHEDDKDTGKEKEKDKEKEVNGASVKGAEDGTPIEQQQQQQEKPFQQPGVLWKTKPLPKPEMRDLPPRSKTGTYGKLAPAMDEDTQYQGFIKSISRKEAEA</sequence>
<feature type="domain" description="SWR1-complex protein 3" evidence="2">
    <location>
        <begin position="84"/>
        <end position="138"/>
    </location>
</feature>
<dbReference type="Proteomes" id="UP001302812">
    <property type="component" value="Unassembled WGS sequence"/>
</dbReference>
<feature type="compositionally biased region" description="Pro residues" evidence="1">
    <location>
        <begin position="36"/>
        <end position="51"/>
    </location>
</feature>
<evidence type="ECO:0000313" key="3">
    <source>
        <dbReference type="EMBL" id="KAK4107800.1"/>
    </source>
</evidence>
<dbReference type="GO" id="GO:0000812">
    <property type="term" value="C:Swr1 complex"/>
    <property type="evidence" value="ECO:0007669"/>
    <property type="project" value="InterPro"/>
</dbReference>
<dbReference type="AlphaFoldDB" id="A0AAN6T7A2"/>
<feature type="region of interest" description="Disordered" evidence="1">
    <location>
        <begin position="1"/>
        <end position="116"/>
    </location>
</feature>
<protein>
    <recommendedName>
        <fullName evidence="2">SWR1-complex protein 3 domain-containing protein</fullName>
    </recommendedName>
</protein>
<feature type="compositionally biased region" description="Pro residues" evidence="1">
    <location>
        <begin position="160"/>
        <end position="171"/>
    </location>
</feature>
<proteinExistence type="predicted"/>
<dbReference type="InterPro" id="IPR037651">
    <property type="entry name" value="Swc3"/>
</dbReference>
<feature type="compositionally biased region" description="Pro residues" evidence="1">
    <location>
        <begin position="234"/>
        <end position="244"/>
    </location>
</feature>
<comment type="caution">
    <text evidence="3">The sequence shown here is derived from an EMBL/GenBank/DDBJ whole genome shotgun (WGS) entry which is preliminary data.</text>
</comment>